<name>A0A1V9ZGK8_9STRA</name>
<comment type="caution">
    <text evidence="1">The sequence shown here is derived from an EMBL/GenBank/DDBJ whole genome shotgun (WGS) entry which is preliminary data.</text>
</comment>
<keyword evidence="2" id="KW-1185">Reference proteome</keyword>
<gene>
    <name evidence="1" type="ORF">THRCLA_07096</name>
</gene>
<sequence>MVFLRVDFFCHGLDADALTAHVSELKQLSTEFQAGTVCKGDVCIPTDEPSVIFFNSKEEGSIGERIHQLVGTTEEKYGPHAILLDIESRQYYLHKSIDVASIRSMLFQFQESKLEMVQ</sequence>
<evidence type="ECO:0000313" key="2">
    <source>
        <dbReference type="Proteomes" id="UP000243217"/>
    </source>
</evidence>
<proteinExistence type="predicted"/>
<dbReference type="Proteomes" id="UP000243217">
    <property type="component" value="Unassembled WGS sequence"/>
</dbReference>
<accession>A0A1V9ZGK8</accession>
<organism evidence="1 2">
    <name type="scientific">Thraustotheca clavata</name>
    <dbReference type="NCBI Taxonomy" id="74557"/>
    <lineage>
        <taxon>Eukaryota</taxon>
        <taxon>Sar</taxon>
        <taxon>Stramenopiles</taxon>
        <taxon>Oomycota</taxon>
        <taxon>Saprolegniomycetes</taxon>
        <taxon>Saprolegniales</taxon>
        <taxon>Achlyaceae</taxon>
        <taxon>Thraustotheca</taxon>
    </lineage>
</organism>
<protein>
    <submittedName>
        <fullName evidence="1">Uncharacterized protein</fullName>
    </submittedName>
</protein>
<dbReference type="OrthoDB" id="409136at2759"/>
<dbReference type="EMBL" id="JNBS01001929">
    <property type="protein sequence ID" value="OQR97116.1"/>
    <property type="molecule type" value="Genomic_DNA"/>
</dbReference>
<evidence type="ECO:0000313" key="1">
    <source>
        <dbReference type="EMBL" id="OQR97116.1"/>
    </source>
</evidence>
<dbReference type="AlphaFoldDB" id="A0A1V9ZGK8"/>
<reference evidence="1 2" key="1">
    <citation type="journal article" date="2014" name="Genome Biol. Evol.">
        <title>The secreted proteins of Achlya hypogyna and Thraustotheca clavata identify the ancestral oomycete secretome and reveal gene acquisitions by horizontal gene transfer.</title>
        <authorList>
            <person name="Misner I."/>
            <person name="Blouin N."/>
            <person name="Leonard G."/>
            <person name="Richards T.A."/>
            <person name="Lane C.E."/>
        </authorList>
    </citation>
    <scope>NUCLEOTIDE SEQUENCE [LARGE SCALE GENOMIC DNA]</scope>
    <source>
        <strain evidence="1 2">ATCC 34112</strain>
    </source>
</reference>